<dbReference type="AlphaFoldDB" id="A0A0V0S667"/>
<organism evidence="2 3">
    <name type="scientific">Trichinella nelsoni</name>
    <dbReference type="NCBI Taxonomy" id="6336"/>
    <lineage>
        <taxon>Eukaryota</taxon>
        <taxon>Metazoa</taxon>
        <taxon>Ecdysozoa</taxon>
        <taxon>Nematoda</taxon>
        <taxon>Enoplea</taxon>
        <taxon>Dorylaimia</taxon>
        <taxon>Trichinellida</taxon>
        <taxon>Trichinellidae</taxon>
        <taxon>Trichinella</taxon>
    </lineage>
</organism>
<name>A0A0V0S667_9BILA</name>
<accession>A0A0V0S667</accession>
<keyword evidence="3" id="KW-1185">Reference proteome</keyword>
<protein>
    <submittedName>
        <fullName evidence="2">Uncharacterized protein</fullName>
    </submittedName>
</protein>
<dbReference type="EMBL" id="JYDL01000033">
    <property type="protein sequence ID" value="KRX22237.1"/>
    <property type="molecule type" value="Genomic_DNA"/>
</dbReference>
<evidence type="ECO:0000313" key="3">
    <source>
        <dbReference type="Proteomes" id="UP000054630"/>
    </source>
</evidence>
<comment type="caution">
    <text evidence="2">The sequence shown here is derived from an EMBL/GenBank/DDBJ whole genome shotgun (WGS) entry which is preliminary data.</text>
</comment>
<gene>
    <name evidence="2" type="ORF">T07_4334</name>
</gene>
<sequence>MLFANEERLPVDIIYRYTTDFIQETQRRSTPRNSNPSKKREASAPDNVKQIDWGDNSTRHFRL</sequence>
<reference evidence="2 3" key="1">
    <citation type="submission" date="2015-01" db="EMBL/GenBank/DDBJ databases">
        <title>Evolution of Trichinella species and genotypes.</title>
        <authorList>
            <person name="Korhonen P.K."/>
            <person name="Edoardo P."/>
            <person name="Giuseppe L.R."/>
            <person name="Gasser R.B."/>
        </authorList>
    </citation>
    <scope>NUCLEOTIDE SEQUENCE [LARGE SCALE GENOMIC DNA]</scope>
    <source>
        <strain evidence="2">ISS37</strain>
    </source>
</reference>
<evidence type="ECO:0000256" key="1">
    <source>
        <dbReference type="SAM" id="MobiDB-lite"/>
    </source>
</evidence>
<dbReference type="Proteomes" id="UP000054630">
    <property type="component" value="Unassembled WGS sequence"/>
</dbReference>
<evidence type="ECO:0000313" key="2">
    <source>
        <dbReference type="EMBL" id="KRX22237.1"/>
    </source>
</evidence>
<feature type="region of interest" description="Disordered" evidence="1">
    <location>
        <begin position="24"/>
        <end position="63"/>
    </location>
</feature>
<proteinExistence type="predicted"/>